<dbReference type="PANTHER" id="PTHR11945">
    <property type="entry name" value="MADS BOX PROTEIN"/>
    <property type="match status" value="1"/>
</dbReference>
<evidence type="ECO:0000256" key="1">
    <source>
        <dbReference type="ARBA" id="ARBA00004123"/>
    </source>
</evidence>
<dbReference type="SMART" id="SM00432">
    <property type="entry name" value="MADS"/>
    <property type="match status" value="1"/>
</dbReference>
<keyword evidence="8" id="KW-1185">Reference proteome</keyword>
<evidence type="ECO:0000256" key="5">
    <source>
        <dbReference type="ARBA" id="ARBA00023242"/>
    </source>
</evidence>
<dbReference type="GO" id="GO:0005634">
    <property type="term" value="C:nucleus"/>
    <property type="evidence" value="ECO:0007669"/>
    <property type="project" value="UniProtKB-SubCell"/>
</dbReference>
<gene>
    <name evidence="7" type="ORF">ILEXP_LOCUS6627</name>
</gene>
<keyword evidence="5" id="KW-0539">Nucleus</keyword>
<dbReference type="FunFam" id="3.40.1810.10:FF:000006">
    <property type="entry name" value="Agamous-like MADS-box protein AGL62"/>
    <property type="match status" value="1"/>
</dbReference>
<comment type="caution">
    <text evidence="7">The sequence shown here is derived from an EMBL/GenBank/DDBJ whole genome shotgun (WGS) entry which is preliminary data.</text>
</comment>
<keyword evidence="2" id="KW-0805">Transcription regulation</keyword>
<dbReference type="InterPro" id="IPR033896">
    <property type="entry name" value="MEF2-like_N"/>
</dbReference>
<dbReference type="Proteomes" id="UP001642360">
    <property type="component" value="Unassembled WGS sequence"/>
</dbReference>
<evidence type="ECO:0000256" key="3">
    <source>
        <dbReference type="ARBA" id="ARBA00023125"/>
    </source>
</evidence>
<evidence type="ECO:0000256" key="4">
    <source>
        <dbReference type="ARBA" id="ARBA00023163"/>
    </source>
</evidence>
<dbReference type="SUPFAM" id="SSF55455">
    <property type="entry name" value="SRF-like"/>
    <property type="match status" value="1"/>
</dbReference>
<keyword evidence="3" id="KW-0238">DNA-binding</keyword>
<organism evidence="7 8">
    <name type="scientific">Ilex paraguariensis</name>
    <name type="common">yerba mate</name>
    <dbReference type="NCBI Taxonomy" id="185542"/>
    <lineage>
        <taxon>Eukaryota</taxon>
        <taxon>Viridiplantae</taxon>
        <taxon>Streptophyta</taxon>
        <taxon>Embryophyta</taxon>
        <taxon>Tracheophyta</taxon>
        <taxon>Spermatophyta</taxon>
        <taxon>Magnoliopsida</taxon>
        <taxon>eudicotyledons</taxon>
        <taxon>Gunneridae</taxon>
        <taxon>Pentapetalae</taxon>
        <taxon>asterids</taxon>
        <taxon>campanulids</taxon>
        <taxon>Aquifoliales</taxon>
        <taxon>Aquifoliaceae</taxon>
        <taxon>Ilex</taxon>
    </lineage>
</organism>
<name>A0ABC8R363_9AQUA</name>
<evidence type="ECO:0000256" key="2">
    <source>
        <dbReference type="ARBA" id="ARBA00023015"/>
    </source>
</evidence>
<dbReference type="InterPro" id="IPR002100">
    <property type="entry name" value="TF_MADSbox"/>
</dbReference>
<dbReference type="InterPro" id="IPR036879">
    <property type="entry name" value="TF_MADSbox_sf"/>
</dbReference>
<protein>
    <recommendedName>
        <fullName evidence="6">MADS-box domain-containing protein</fullName>
    </recommendedName>
</protein>
<dbReference type="GO" id="GO:0003677">
    <property type="term" value="F:DNA binding"/>
    <property type="evidence" value="ECO:0007669"/>
    <property type="project" value="UniProtKB-KW"/>
</dbReference>
<dbReference type="Pfam" id="PF00319">
    <property type="entry name" value="SRF-TF"/>
    <property type="match status" value="1"/>
</dbReference>
<evidence type="ECO:0000259" key="6">
    <source>
        <dbReference type="PROSITE" id="PS50066"/>
    </source>
</evidence>
<feature type="domain" description="MADS-box" evidence="6">
    <location>
        <begin position="7"/>
        <end position="67"/>
    </location>
</feature>
<sequence>MEGKQTQGRKKIEMKMIKNENSRRITFSKRRTGLFKKASELSTLCGVEIAIIVFSLGGKAFSFGHPSVGTVINRFLSENHHPTEQTTRHLGTHREARLQDLNQQFNKLSKQLEVKKKKGKMLRKSTAESKCQSFEKYINGLGLHELEKLKGMMEKLKENVVRKVNELHSEAPPRDFKAVGLLNVWENGTDNDHPIPKDWLSL</sequence>
<dbReference type="EMBL" id="CAUOFW020000948">
    <property type="protein sequence ID" value="CAK9139238.1"/>
    <property type="molecule type" value="Genomic_DNA"/>
</dbReference>
<evidence type="ECO:0000313" key="8">
    <source>
        <dbReference type="Proteomes" id="UP001642360"/>
    </source>
</evidence>
<keyword evidence="4" id="KW-0804">Transcription</keyword>
<dbReference type="PROSITE" id="PS50066">
    <property type="entry name" value="MADS_BOX_2"/>
    <property type="match status" value="1"/>
</dbReference>
<dbReference type="PRINTS" id="PR00404">
    <property type="entry name" value="MADSDOMAIN"/>
</dbReference>
<dbReference type="AlphaFoldDB" id="A0ABC8R363"/>
<dbReference type="CDD" id="cd00265">
    <property type="entry name" value="MADS_MEF2_like"/>
    <property type="match status" value="1"/>
</dbReference>
<dbReference type="PANTHER" id="PTHR11945:SF629">
    <property type="entry name" value="OS02G0164450 PROTEIN"/>
    <property type="match status" value="1"/>
</dbReference>
<comment type="subcellular location">
    <subcellularLocation>
        <location evidence="1">Nucleus</location>
    </subcellularLocation>
</comment>
<evidence type="ECO:0000313" key="7">
    <source>
        <dbReference type="EMBL" id="CAK9139238.1"/>
    </source>
</evidence>
<accession>A0ABC8R363</accession>
<proteinExistence type="predicted"/>
<reference evidence="7 8" key="1">
    <citation type="submission" date="2024-02" db="EMBL/GenBank/DDBJ databases">
        <authorList>
            <person name="Vignale AGUSTIN F."/>
            <person name="Sosa J E."/>
            <person name="Modenutti C."/>
        </authorList>
    </citation>
    <scope>NUCLEOTIDE SEQUENCE [LARGE SCALE GENOMIC DNA]</scope>
</reference>
<dbReference type="Gene3D" id="3.40.1810.10">
    <property type="entry name" value="Transcription factor, MADS-box"/>
    <property type="match status" value="1"/>
</dbReference>